<dbReference type="SUPFAM" id="SSF53098">
    <property type="entry name" value="Ribonuclease H-like"/>
    <property type="match status" value="1"/>
</dbReference>
<dbReference type="InterPro" id="IPR002156">
    <property type="entry name" value="RNaseH_domain"/>
</dbReference>
<dbReference type="InterPro" id="IPR044730">
    <property type="entry name" value="RNase_H-like_dom_plant"/>
</dbReference>
<reference evidence="4" key="2">
    <citation type="submission" date="2025-08" db="UniProtKB">
        <authorList>
            <consortium name="RefSeq"/>
        </authorList>
    </citation>
    <scope>IDENTIFICATION</scope>
    <source>
        <tissue evidence="4">Leaf</tissue>
    </source>
</reference>
<dbReference type="GeneID" id="108858752"/>
<dbReference type="CDD" id="cd06222">
    <property type="entry name" value="RNase_H_like"/>
    <property type="match status" value="1"/>
</dbReference>
<proteinExistence type="predicted"/>
<evidence type="ECO:0000313" key="4">
    <source>
        <dbReference type="RefSeq" id="XP_018488131.1"/>
    </source>
</evidence>
<dbReference type="GO" id="GO:0003676">
    <property type="term" value="F:nucleic acid binding"/>
    <property type="evidence" value="ECO:0007669"/>
    <property type="project" value="InterPro"/>
</dbReference>
<gene>
    <name evidence="4" type="primary">LOC108858752</name>
</gene>
<dbReference type="InterPro" id="IPR036397">
    <property type="entry name" value="RNaseH_sf"/>
</dbReference>
<accession>A0A6J0NVH3</accession>
<evidence type="ECO:0000259" key="1">
    <source>
        <dbReference type="Pfam" id="PF13456"/>
    </source>
</evidence>
<dbReference type="PANTHER" id="PTHR47074">
    <property type="entry name" value="BNAC02G40300D PROTEIN"/>
    <property type="match status" value="1"/>
</dbReference>
<sequence length="298" mass="33258">MQMFLWSALQDALPTGDNLKRRKIKLDAQCPRCGQQETTLHIFFTCSFAMKVWKQTPLYPAVHTAALQSFKEGVIIFRKLNCLPPSGISINILPWICWAIWTSRNQLLFEDRGLAPEEVAIKGLNLAREWTSIQSNRKAITPPIQRSTFKQQITTPHPETVYCKTDASWDATSNFAGLAWIFSGPHPSMPMQGSIYRGFVSSPLMAEALAVRSSIQLAATLQIPHLRVCSDSQTLIKAIINRAMVKEIIGVVADIFNLSSLFSSISFIFIPRGENCDADALAKLTLRLRSSVTNPFMG</sequence>
<dbReference type="GO" id="GO:0004523">
    <property type="term" value="F:RNA-DNA hybrid ribonuclease activity"/>
    <property type="evidence" value="ECO:0007669"/>
    <property type="project" value="InterPro"/>
</dbReference>
<dbReference type="Proteomes" id="UP000504610">
    <property type="component" value="Chromosome 5"/>
</dbReference>
<dbReference type="KEGG" id="rsz:108858752"/>
<evidence type="ECO:0000259" key="2">
    <source>
        <dbReference type="Pfam" id="PF13966"/>
    </source>
</evidence>
<feature type="domain" description="Reverse transcriptase zinc-binding" evidence="2">
    <location>
        <begin position="1"/>
        <end position="53"/>
    </location>
</feature>
<dbReference type="InterPro" id="IPR012337">
    <property type="entry name" value="RNaseH-like_sf"/>
</dbReference>
<evidence type="ECO:0000313" key="3">
    <source>
        <dbReference type="Proteomes" id="UP000504610"/>
    </source>
</evidence>
<dbReference type="PANTHER" id="PTHR47074:SF11">
    <property type="entry name" value="REVERSE TRANSCRIPTASE-LIKE PROTEIN"/>
    <property type="match status" value="1"/>
</dbReference>
<reference evidence="3" key="1">
    <citation type="journal article" date="2019" name="Database">
        <title>The radish genome database (RadishGD): an integrated information resource for radish genomics.</title>
        <authorList>
            <person name="Yu H.J."/>
            <person name="Baek S."/>
            <person name="Lee Y.J."/>
            <person name="Cho A."/>
            <person name="Mun J.H."/>
        </authorList>
    </citation>
    <scope>NUCLEOTIDE SEQUENCE [LARGE SCALE GENOMIC DNA]</scope>
    <source>
        <strain evidence="3">cv. WK10039</strain>
    </source>
</reference>
<dbReference type="OrthoDB" id="1112345at2759"/>
<keyword evidence="3" id="KW-1185">Reference proteome</keyword>
<dbReference type="Gene3D" id="3.30.420.10">
    <property type="entry name" value="Ribonuclease H-like superfamily/Ribonuclease H"/>
    <property type="match status" value="1"/>
</dbReference>
<dbReference type="RefSeq" id="XP_018488131.1">
    <property type="nucleotide sequence ID" value="XM_018632629.1"/>
</dbReference>
<dbReference type="InterPro" id="IPR026960">
    <property type="entry name" value="RVT-Znf"/>
</dbReference>
<dbReference type="InterPro" id="IPR052929">
    <property type="entry name" value="RNase_H-like_EbsB-rel"/>
</dbReference>
<protein>
    <submittedName>
        <fullName evidence="4">Uncharacterized protein LOC108858752</fullName>
    </submittedName>
</protein>
<name>A0A6J0NVH3_RAPSA</name>
<organism evidence="3 4">
    <name type="scientific">Raphanus sativus</name>
    <name type="common">Radish</name>
    <name type="synonym">Raphanus raphanistrum var. sativus</name>
    <dbReference type="NCBI Taxonomy" id="3726"/>
    <lineage>
        <taxon>Eukaryota</taxon>
        <taxon>Viridiplantae</taxon>
        <taxon>Streptophyta</taxon>
        <taxon>Embryophyta</taxon>
        <taxon>Tracheophyta</taxon>
        <taxon>Spermatophyta</taxon>
        <taxon>Magnoliopsida</taxon>
        <taxon>eudicotyledons</taxon>
        <taxon>Gunneridae</taxon>
        <taxon>Pentapetalae</taxon>
        <taxon>rosids</taxon>
        <taxon>malvids</taxon>
        <taxon>Brassicales</taxon>
        <taxon>Brassicaceae</taxon>
        <taxon>Brassiceae</taxon>
        <taxon>Raphanus</taxon>
    </lineage>
</organism>
<dbReference type="AlphaFoldDB" id="A0A6J0NVH3"/>
<feature type="domain" description="RNase H type-1" evidence="1">
    <location>
        <begin position="165"/>
        <end position="284"/>
    </location>
</feature>
<dbReference type="Pfam" id="PF13456">
    <property type="entry name" value="RVT_3"/>
    <property type="match status" value="1"/>
</dbReference>
<dbReference type="Pfam" id="PF13966">
    <property type="entry name" value="zf-RVT"/>
    <property type="match status" value="1"/>
</dbReference>